<dbReference type="CDD" id="cd06563">
    <property type="entry name" value="GH20_chitobiase-like"/>
    <property type="match status" value="1"/>
</dbReference>
<keyword evidence="4" id="KW-0378">Hydrolase</keyword>
<sequence>MKKTSCVLALALCGLATFAHGAAPVNLIPMPAQLSVSGQGFTVTPQTAIVVDSGDANARRTAEYLASLTAHTRHLQLAVKAGAAGEGAIVLKRDPQAPVANAEGYTLDVTPQGIRITARDEAGLFYGAITAWQLMTPAQGNGDVRVEPVHIRDEPRFAWRGMMLDSARHFWTPAEVRSVIDQMAQHKLNTLHWHLTDDQGWRIEIKRYPELTRIGAWRTPPTVGKQAQPPRYGGFYTQDDIKAIVAYAAERHITIVPELDMPGHAQAAVASYPELGVTGTRPPVSVDWGVNPYLYNVDDHTLQFLQNVLDEVMALFPSTYIHVGGDEAVKDQWKASAAVQARMKALGIKTEDAMQSWFIDQMGKYLAAHDRRLIGWDEILEGGVPASATVMSWRGTQGAIDAAKLGHDVVLSPAPQLYLDQMQSDLADETTGRLPSMSLQSYYDFEAVPKALSAAQAKHVLGMQANLWTEHMPTMRHVQHNVFPRIAALSEAAWTPAKEHDWHGFLERMPSQLARYRMQDIAYADSAFAASIDTDRNAAVSSGQASVKLSNQAKVGSLHYTTDGREPDASSPLYVRPFTVKLPTTIKAVALAADGTPLAATRARVLDLPSLRTRSTGELENCPGSDFRLRVQPTPDATSMAPTYLINVFDNCRMYRAAKLDDIAAIRVETASLPRNYALAHEAKLVKSYPSATPQGELVVRMDSCKGKQLASLPLPTDQPATFTLKGALARQAGTHDLCLVFTSPITGPIYGVGAVTLVPADQPVP</sequence>
<evidence type="ECO:0000256" key="8">
    <source>
        <dbReference type="PIRSR" id="PIRSR625705-1"/>
    </source>
</evidence>
<dbReference type="PRINTS" id="PR00738">
    <property type="entry name" value="GLHYDRLASE20"/>
</dbReference>
<proteinExistence type="inferred from homology"/>
<evidence type="ECO:0000256" key="4">
    <source>
        <dbReference type="ARBA" id="ARBA00022801"/>
    </source>
</evidence>
<dbReference type="GO" id="GO:0016020">
    <property type="term" value="C:membrane"/>
    <property type="evidence" value="ECO:0007669"/>
    <property type="project" value="TreeGrafter"/>
</dbReference>
<evidence type="ECO:0000256" key="6">
    <source>
        <dbReference type="ARBA" id="ARBA00030512"/>
    </source>
</evidence>
<dbReference type="PANTHER" id="PTHR22600">
    <property type="entry name" value="BETA-HEXOSAMINIDASE"/>
    <property type="match status" value="1"/>
</dbReference>
<dbReference type="EMBL" id="JPLA01000012">
    <property type="protein sequence ID" value="KLD65005.1"/>
    <property type="molecule type" value="Genomic_DNA"/>
</dbReference>
<evidence type="ECO:0000313" key="14">
    <source>
        <dbReference type="Proteomes" id="UP000035481"/>
    </source>
</evidence>
<feature type="domain" description="Beta-hexosaminidase bacterial type N-terminal" evidence="11">
    <location>
        <begin position="26"/>
        <end position="153"/>
    </location>
</feature>
<dbReference type="InterPro" id="IPR025705">
    <property type="entry name" value="Beta_hexosaminidase_sua/sub"/>
</dbReference>
<reference evidence="13 14" key="1">
    <citation type="journal article" date="2015" name="Antonie Van Leeuwenhoek">
        <title>A phylogenomic and molecular marker based taxonomic framework for the order Xanthomonadales: proposal to transfer the families Algiphilaceae and Solimonadaceae to the order Nevskiales ord. nov. and to create a new family within the order Xanthomonadales, the family Rhodanobacteraceae fam. nov., containing the genus Rhodanobacter and its closest relatives.</title>
        <authorList>
            <person name="Naushad S."/>
            <person name="Adeolu M."/>
            <person name="Wong S."/>
            <person name="Sohail M."/>
            <person name="Schellhorn H.E."/>
            <person name="Gupta R.S."/>
        </authorList>
    </citation>
    <scope>NUCLEOTIDE SEQUENCE [LARGE SCALE GENOMIC DNA]</scope>
    <source>
        <strain evidence="13 14">DSM 16301</strain>
    </source>
</reference>
<feature type="signal peptide" evidence="9">
    <location>
        <begin position="1"/>
        <end position="21"/>
    </location>
</feature>
<dbReference type="GO" id="GO:0005975">
    <property type="term" value="P:carbohydrate metabolic process"/>
    <property type="evidence" value="ECO:0007669"/>
    <property type="project" value="InterPro"/>
</dbReference>
<name>A0A0G9H587_9GAMM</name>
<evidence type="ECO:0000256" key="3">
    <source>
        <dbReference type="ARBA" id="ARBA00012663"/>
    </source>
</evidence>
<evidence type="ECO:0000256" key="1">
    <source>
        <dbReference type="ARBA" id="ARBA00001231"/>
    </source>
</evidence>
<dbReference type="SUPFAM" id="SSF51445">
    <property type="entry name" value="(Trans)glycosidases"/>
    <property type="match status" value="1"/>
</dbReference>
<dbReference type="Pfam" id="PF13290">
    <property type="entry name" value="CHB_HEX_C_1"/>
    <property type="match status" value="1"/>
</dbReference>
<dbReference type="STRING" id="1440762.Y882_04535"/>
<dbReference type="RefSeq" id="WP_082120916.1">
    <property type="nucleotide sequence ID" value="NZ_JPLA01000012.1"/>
</dbReference>
<dbReference type="PANTHER" id="PTHR22600:SF57">
    <property type="entry name" value="BETA-N-ACETYLHEXOSAMINIDASE"/>
    <property type="match status" value="1"/>
</dbReference>
<dbReference type="Gene3D" id="3.20.20.80">
    <property type="entry name" value="Glycosidases"/>
    <property type="match status" value="1"/>
</dbReference>
<evidence type="ECO:0000259" key="10">
    <source>
        <dbReference type="Pfam" id="PF00728"/>
    </source>
</evidence>
<feature type="domain" description="Glycoside hydrolase family 20 catalytic" evidence="10">
    <location>
        <begin position="157"/>
        <end position="496"/>
    </location>
</feature>
<dbReference type="Pfam" id="PF02838">
    <property type="entry name" value="Glyco_hydro_20b"/>
    <property type="match status" value="1"/>
</dbReference>
<dbReference type="GO" id="GO:0030203">
    <property type="term" value="P:glycosaminoglycan metabolic process"/>
    <property type="evidence" value="ECO:0007669"/>
    <property type="project" value="TreeGrafter"/>
</dbReference>
<dbReference type="Gene3D" id="3.30.379.10">
    <property type="entry name" value="Chitobiase/beta-hexosaminidase domain 2-like"/>
    <property type="match status" value="1"/>
</dbReference>
<feature type="chain" id="PRO_5005198079" description="beta-N-acetylhexosaminidase" evidence="9">
    <location>
        <begin position="22"/>
        <end position="766"/>
    </location>
</feature>
<dbReference type="InterPro" id="IPR017853">
    <property type="entry name" value="GH"/>
</dbReference>
<comment type="caution">
    <text evidence="13">The sequence shown here is derived from an EMBL/GenBank/DDBJ whole genome shotgun (WGS) entry which is preliminary data.</text>
</comment>
<protein>
    <recommendedName>
        <fullName evidence="3">beta-N-acetylhexosaminidase</fullName>
        <ecNumber evidence="3">3.2.1.52</ecNumber>
    </recommendedName>
    <alternativeName>
        <fullName evidence="6">Beta-N-acetylhexosaminidase</fullName>
    </alternativeName>
    <alternativeName>
        <fullName evidence="7">N-acetyl-beta-glucosaminidase</fullName>
    </alternativeName>
</protein>
<feature type="active site" description="Proton donor" evidence="8">
    <location>
        <position position="327"/>
    </location>
</feature>
<dbReference type="InterPro" id="IPR029018">
    <property type="entry name" value="Hex-like_dom2"/>
</dbReference>
<dbReference type="EC" id="3.2.1.52" evidence="3"/>
<evidence type="ECO:0000256" key="2">
    <source>
        <dbReference type="ARBA" id="ARBA00006285"/>
    </source>
</evidence>
<dbReference type="SUPFAM" id="SSF55545">
    <property type="entry name" value="beta-N-acetylhexosaminidase-like domain"/>
    <property type="match status" value="1"/>
</dbReference>
<comment type="similarity">
    <text evidence="2">Belongs to the glycosyl hydrolase 20 family.</text>
</comment>
<dbReference type="InterPro" id="IPR015883">
    <property type="entry name" value="Glyco_hydro_20_cat"/>
</dbReference>
<dbReference type="Proteomes" id="UP000035481">
    <property type="component" value="Unassembled WGS sequence"/>
</dbReference>
<dbReference type="InterPro" id="IPR059177">
    <property type="entry name" value="GH29D-like_dom"/>
</dbReference>
<dbReference type="PATRIC" id="fig|1440762.4.peg.241"/>
<comment type="catalytic activity">
    <reaction evidence="1">
        <text>Hydrolysis of terminal non-reducing N-acetyl-D-hexosamine residues in N-acetyl-beta-D-hexosaminides.</text>
        <dbReference type="EC" id="3.2.1.52"/>
    </reaction>
</comment>
<dbReference type="OrthoDB" id="9763537at2"/>
<dbReference type="GO" id="GO:0004563">
    <property type="term" value="F:beta-N-acetylhexosaminidase activity"/>
    <property type="evidence" value="ECO:0007669"/>
    <property type="project" value="UniProtKB-EC"/>
</dbReference>
<accession>A0A0G9H587</accession>
<dbReference type="AlphaFoldDB" id="A0A0G9H587"/>
<evidence type="ECO:0000313" key="13">
    <source>
        <dbReference type="EMBL" id="KLD65005.1"/>
    </source>
</evidence>
<evidence type="ECO:0000256" key="7">
    <source>
        <dbReference type="ARBA" id="ARBA00033000"/>
    </source>
</evidence>
<keyword evidence="9" id="KW-0732">Signal</keyword>
<feature type="domain" description="GH29D-like beta-sandwich" evidence="12">
    <location>
        <begin position="543"/>
        <end position="596"/>
    </location>
</feature>
<evidence type="ECO:0000256" key="5">
    <source>
        <dbReference type="ARBA" id="ARBA00023295"/>
    </source>
</evidence>
<gene>
    <name evidence="13" type="ORF">Y882_04535</name>
</gene>
<organism evidence="13 14">
    <name type="scientific">Dyella japonica DSM 16301</name>
    <dbReference type="NCBI Taxonomy" id="1440762"/>
    <lineage>
        <taxon>Bacteria</taxon>
        <taxon>Pseudomonadati</taxon>
        <taxon>Pseudomonadota</taxon>
        <taxon>Gammaproteobacteria</taxon>
        <taxon>Lysobacterales</taxon>
        <taxon>Rhodanobacteraceae</taxon>
        <taxon>Dyella</taxon>
    </lineage>
</organism>
<evidence type="ECO:0000256" key="9">
    <source>
        <dbReference type="SAM" id="SignalP"/>
    </source>
</evidence>
<evidence type="ECO:0000259" key="12">
    <source>
        <dbReference type="Pfam" id="PF13290"/>
    </source>
</evidence>
<dbReference type="Pfam" id="PF00728">
    <property type="entry name" value="Glyco_hydro_20"/>
    <property type="match status" value="1"/>
</dbReference>
<evidence type="ECO:0000259" key="11">
    <source>
        <dbReference type="Pfam" id="PF02838"/>
    </source>
</evidence>
<keyword evidence="5" id="KW-0326">Glycosidase</keyword>
<dbReference type="InterPro" id="IPR015882">
    <property type="entry name" value="HEX_bac_N"/>
</dbReference>